<dbReference type="SUPFAM" id="SSF158682">
    <property type="entry name" value="TerB-like"/>
    <property type="match status" value="1"/>
</dbReference>
<dbReference type="CDD" id="cd07178">
    <property type="entry name" value="terB_like_YebE"/>
    <property type="match status" value="1"/>
</dbReference>
<feature type="compositionally biased region" description="Gly residues" evidence="1">
    <location>
        <begin position="36"/>
        <end position="47"/>
    </location>
</feature>
<evidence type="ECO:0000313" key="3">
    <source>
        <dbReference type="Proteomes" id="UP000294546"/>
    </source>
</evidence>
<gene>
    <name evidence="2" type="ORF">CLV83_0650</name>
</gene>
<reference evidence="2 3" key="1">
    <citation type="submission" date="2019-03" db="EMBL/GenBank/DDBJ databases">
        <title>Genomic Encyclopedia of Archaeal and Bacterial Type Strains, Phase II (KMG-II): from individual species to whole genera.</title>
        <authorList>
            <person name="Goeker M."/>
        </authorList>
    </citation>
    <scope>NUCLEOTIDE SEQUENCE [LARGE SCALE GENOMIC DNA]</scope>
    <source>
        <strain evidence="2 3">DSM 27697</strain>
    </source>
</reference>
<sequence length="246" mass="25625">MNASQIFQQLMQQSSGKSGGFDPKGVLDSVSRQLGGAQGSSGGQGSGGLDIKSLLGGGALGLLIGSKRGRKLGGSALKYGAIAGVGALAWRAWQNAQQSQASAAGTAPTAPTAAAREGQPIEQLSHQAQEQRSLELLQAMIMAARADGHIDARETELITEQMEQLGADAELQRWVEQQLQAPLDATALAAKADSPQAAREIYLVSLAIIDEQSPMERAWLDQLAQALALDADMRLALEQQAQSAAG</sequence>
<organism evidence="2 3">
    <name type="scientific">Marinobacterium mangrovicola</name>
    <dbReference type="NCBI Taxonomy" id="1476959"/>
    <lineage>
        <taxon>Bacteria</taxon>
        <taxon>Pseudomonadati</taxon>
        <taxon>Pseudomonadota</taxon>
        <taxon>Gammaproteobacteria</taxon>
        <taxon>Oceanospirillales</taxon>
        <taxon>Oceanospirillaceae</taxon>
        <taxon>Marinobacterium</taxon>
    </lineage>
</organism>
<dbReference type="AlphaFoldDB" id="A0A4R1GMZ7"/>
<feature type="compositionally biased region" description="Low complexity" evidence="1">
    <location>
        <begin position="99"/>
        <end position="116"/>
    </location>
</feature>
<dbReference type="Proteomes" id="UP000294546">
    <property type="component" value="Unassembled WGS sequence"/>
</dbReference>
<dbReference type="EMBL" id="SMFU01000007">
    <property type="protein sequence ID" value="TCK08563.1"/>
    <property type="molecule type" value="Genomic_DNA"/>
</dbReference>
<feature type="region of interest" description="Disordered" evidence="1">
    <location>
        <begin position="12"/>
        <end position="47"/>
    </location>
</feature>
<evidence type="ECO:0000256" key="1">
    <source>
        <dbReference type="SAM" id="MobiDB-lite"/>
    </source>
</evidence>
<feature type="region of interest" description="Disordered" evidence="1">
    <location>
        <begin position="99"/>
        <end position="128"/>
    </location>
</feature>
<proteinExistence type="predicted"/>
<comment type="caution">
    <text evidence="2">The sequence shown here is derived from an EMBL/GenBank/DDBJ whole genome shotgun (WGS) entry which is preliminary data.</text>
</comment>
<keyword evidence="3" id="KW-1185">Reference proteome</keyword>
<evidence type="ECO:0000313" key="2">
    <source>
        <dbReference type="EMBL" id="TCK08563.1"/>
    </source>
</evidence>
<dbReference type="Gene3D" id="1.10.3680.10">
    <property type="entry name" value="TerB-like"/>
    <property type="match status" value="1"/>
</dbReference>
<dbReference type="OrthoDB" id="5459344at2"/>
<dbReference type="InterPro" id="IPR029024">
    <property type="entry name" value="TerB-like"/>
</dbReference>
<protein>
    <submittedName>
        <fullName evidence="2">Uncharacterized membrane protein YebE (DUF533 family)</fullName>
    </submittedName>
</protein>
<dbReference type="RefSeq" id="WP_132287406.1">
    <property type="nucleotide sequence ID" value="NZ_SMFU01000007.1"/>
</dbReference>
<name>A0A4R1GMZ7_9GAMM</name>
<dbReference type="Pfam" id="PF04391">
    <property type="entry name" value="DUF533"/>
    <property type="match status" value="1"/>
</dbReference>
<accession>A0A4R1GMZ7</accession>
<dbReference type="InterPro" id="IPR007486">
    <property type="entry name" value="YebE"/>
</dbReference>